<keyword evidence="3" id="KW-0539">Nucleus</keyword>
<feature type="compositionally biased region" description="Basic and acidic residues" evidence="5">
    <location>
        <begin position="535"/>
        <end position="545"/>
    </location>
</feature>
<dbReference type="CDD" id="cd05162">
    <property type="entry name" value="PWWP"/>
    <property type="match status" value="1"/>
</dbReference>
<evidence type="ECO:0000256" key="1">
    <source>
        <dbReference type="ARBA" id="ARBA00023015"/>
    </source>
</evidence>
<feature type="compositionally biased region" description="Basic and acidic residues" evidence="5">
    <location>
        <begin position="366"/>
        <end position="382"/>
    </location>
</feature>
<dbReference type="PROSITE" id="PS50812">
    <property type="entry name" value="PWWP"/>
    <property type="match status" value="1"/>
</dbReference>
<evidence type="ECO:0000259" key="6">
    <source>
        <dbReference type="PROSITE" id="PS50812"/>
    </source>
</evidence>
<dbReference type="FunFam" id="2.30.30.140:FF:000115">
    <property type="entry name" value="Tudor/PWWP/MBT superfamily protein"/>
    <property type="match status" value="1"/>
</dbReference>
<dbReference type="OrthoDB" id="62853at2759"/>
<evidence type="ECO:0000256" key="4">
    <source>
        <dbReference type="ARBA" id="ARBA00060746"/>
    </source>
</evidence>
<dbReference type="InterPro" id="IPR052657">
    <property type="entry name" value="PDP_family_Arabidopsis"/>
</dbReference>
<feature type="compositionally biased region" description="Basic and acidic residues" evidence="5">
    <location>
        <begin position="803"/>
        <end position="812"/>
    </location>
</feature>
<accession>A0A6D2HIY4</accession>
<comment type="caution">
    <text evidence="7">The sequence shown here is derived from an EMBL/GenBank/DDBJ whole genome shotgun (WGS) entry which is preliminary data.</text>
</comment>
<feature type="region of interest" description="Disordered" evidence="5">
    <location>
        <begin position="363"/>
        <end position="382"/>
    </location>
</feature>
<sequence>MELDYLATDVGSDGDGNGNGDGGRDRVFVSKKKPKELGPGACLSNEDDWDCETKPRFSEMKRENRADSQIARCYDSSQAKDEDIDDQFYKFYTEADEKKTVMVPKEETRAPDYKSLLSEFDEYVASERISSRVSRALSYGFEVGDLVWGKVKSHPWWPGHILNEAFVSPSVRRMRRYGHVLVAFFGDCSYRWFDPAELIPFEPNVAEKSQQVDSSPFAKAVEEAMVEAGRRSALGLTCKCRNPRNFRDTNVQGHFAVDVPGYELQAVYSSKQIKKARDGFSSAQTLSFVKRCALAPRVCDTESIRFFQKKAAVCAFRWAVFEEFDETYEEAFRAKSAYTSSVNRTAPPRGPLSGSLVMAETLGDPKSSRRVKDSTKQDNYLPKKEGDDMAVQFCQVQATCQLQGIIGSSAVDHVLQRRTPYLQIPMKHEQTGLVSIDFTSSSGEETSVSKLSRVDEKGRVREKAALYSEREKFEIMTSLKQVETGFIRRSNEGSLHGSAGDGIKKVNFLKRSSGEIDSENAPSNLKTKKRKKKESRSELNRGFPDKRKTLSCEEDWTKKSSQLGSAERYSNTLTVRNSKLDALQLLSNLRALSLDPFSGSSDRKNYLSIRAVKQFFLRFRSVNYLKSLAISPPSKSAETLRSTNEPSSKSGRKRLSSDHQQDVSSTKKLKKKTIQLMTVPCEKKTNQEEKKRSKLAHLNPVRTERGKKMAPAREIEPTMLVMKFPHGTSLPSTALLKARFGRFGLLDQSAVRVLWKSSICRVVFLYKLDAQTALRYASGNHSLFGNVNVTYSLRDVKASSASEGHEPKKAKTGEPIIGPGLERERQVHQPNSKLKSCLKEPGNGNRGKSRVRFMLGGEETGTPFHGSRKNNGNSKAKPVLDHVEPQQCTVDISEEMMELLVRCNDVVAKVTGLLGYLPYYPL</sequence>
<feature type="domain" description="PWWP" evidence="6">
    <location>
        <begin position="143"/>
        <end position="204"/>
    </location>
</feature>
<dbReference type="AlphaFoldDB" id="A0A6D2HIY4"/>
<evidence type="ECO:0000256" key="2">
    <source>
        <dbReference type="ARBA" id="ARBA00023163"/>
    </source>
</evidence>
<proteinExistence type="inferred from homology"/>
<dbReference type="PANTHER" id="PTHR10688:SF5">
    <property type="entry name" value="PWWP DOMAIN-CONTAINING PROTEIN 1-RELATED"/>
    <property type="match status" value="1"/>
</dbReference>
<dbReference type="EMBL" id="CACVBM020000210">
    <property type="protein sequence ID" value="CAA7015844.1"/>
    <property type="molecule type" value="Genomic_DNA"/>
</dbReference>
<feature type="region of interest" description="Disordered" evidence="5">
    <location>
        <begin position="858"/>
        <end position="878"/>
    </location>
</feature>
<dbReference type="Proteomes" id="UP000467841">
    <property type="component" value="Unassembled WGS sequence"/>
</dbReference>
<reference evidence="7" key="1">
    <citation type="submission" date="2020-01" db="EMBL/GenBank/DDBJ databases">
        <authorList>
            <person name="Mishra B."/>
        </authorList>
    </citation>
    <scope>NUCLEOTIDE SEQUENCE [LARGE SCALE GENOMIC DNA]</scope>
</reference>
<evidence type="ECO:0000313" key="7">
    <source>
        <dbReference type="EMBL" id="CAA7015844.1"/>
    </source>
</evidence>
<evidence type="ECO:0000256" key="3">
    <source>
        <dbReference type="ARBA" id="ARBA00023242"/>
    </source>
</evidence>
<dbReference type="GO" id="GO:2000028">
    <property type="term" value="P:regulation of photoperiodism, flowering"/>
    <property type="evidence" value="ECO:0007669"/>
    <property type="project" value="UniProtKB-ARBA"/>
</dbReference>
<feature type="region of interest" description="Disordered" evidence="5">
    <location>
        <begin position="798"/>
        <end position="817"/>
    </location>
</feature>
<dbReference type="GO" id="GO:0040029">
    <property type="term" value="P:epigenetic regulation of gene expression"/>
    <property type="evidence" value="ECO:0007669"/>
    <property type="project" value="UniProtKB-ARBA"/>
</dbReference>
<dbReference type="SUPFAM" id="SSF63748">
    <property type="entry name" value="Tudor/PWWP/MBT"/>
    <property type="match status" value="1"/>
</dbReference>
<gene>
    <name evidence="7" type="ORF">MERR_LOCUS3079</name>
</gene>
<dbReference type="GO" id="GO:0006355">
    <property type="term" value="P:regulation of DNA-templated transcription"/>
    <property type="evidence" value="ECO:0007669"/>
    <property type="project" value="UniProtKB-ARBA"/>
</dbReference>
<dbReference type="InterPro" id="IPR000313">
    <property type="entry name" value="PWWP_dom"/>
</dbReference>
<protein>
    <recommendedName>
        <fullName evidence="6">PWWP domain-containing protein</fullName>
    </recommendedName>
</protein>
<evidence type="ECO:0000313" key="8">
    <source>
        <dbReference type="Proteomes" id="UP000467841"/>
    </source>
</evidence>
<dbReference type="PANTHER" id="PTHR10688">
    <property type="entry name" value="PWWP DOMAIN-CONTAINING PROTEIN"/>
    <property type="match status" value="1"/>
</dbReference>
<evidence type="ECO:0000256" key="5">
    <source>
        <dbReference type="SAM" id="MobiDB-lite"/>
    </source>
</evidence>
<dbReference type="Pfam" id="PF00855">
    <property type="entry name" value="PWWP"/>
    <property type="match status" value="1"/>
</dbReference>
<feature type="compositionally biased region" description="Polar residues" evidence="5">
    <location>
        <begin position="633"/>
        <end position="649"/>
    </location>
</feature>
<organism evidence="7 8">
    <name type="scientific">Microthlaspi erraticum</name>
    <dbReference type="NCBI Taxonomy" id="1685480"/>
    <lineage>
        <taxon>Eukaryota</taxon>
        <taxon>Viridiplantae</taxon>
        <taxon>Streptophyta</taxon>
        <taxon>Embryophyta</taxon>
        <taxon>Tracheophyta</taxon>
        <taxon>Spermatophyta</taxon>
        <taxon>Magnoliopsida</taxon>
        <taxon>eudicotyledons</taxon>
        <taxon>Gunneridae</taxon>
        <taxon>Pentapetalae</taxon>
        <taxon>rosids</taxon>
        <taxon>malvids</taxon>
        <taxon>Brassicales</taxon>
        <taxon>Brassicaceae</taxon>
        <taxon>Coluteocarpeae</taxon>
        <taxon>Microthlaspi</taxon>
    </lineage>
</organism>
<dbReference type="SMART" id="SM00293">
    <property type="entry name" value="PWWP"/>
    <property type="match status" value="1"/>
</dbReference>
<feature type="region of interest" description="Disordered" evidence="5">
    <location>
        <begin position="514"/>
        <end position="545"/>
    </location>
</feature>
<comment type="similarity">
    <text evidence="4">Belongs to the PDP family.</text>
</comment>
<keyword evidence="2" id="KW-0804">Transcription</keyword>
<dbReference type="GO" id="GO:0035098">
    <property type="term" value="C:ESC/E(Z) complex"/>
    <property type="evidence" value="ECO:0007669"/>
    <property type="project" value="UniProtKB-ARBA"/>
</dbReference>
<feature type="region of interest" description="Disordered" evidence="5">
    <location>
        <begin position="1"/>
        <end position="32"/>
    </location>
</feature>
<dbReference type="Gene3D" id="2.30.30.140">
    <property type="match status" value="1"/>
</dbReference>
<name>A0A6D2HIY4_9BRAS</name>
<keyword evidence="8" id="KW-1185">Reference proteome</keyword>
<feature type="region of interest" description="Disordered" evidence="5">
    <location>
        <begin position="633"/>
        <end position="670"/>
    </location>
</feature>
<keyword evidence="1" id="KW-0805">Transcription regulation</keyword>